<dbReference type="Pfam" id="PF25521">
    <property type="entry name" value="WHD_TANC1"/>
    <property type="match status" value="1"/>
</dbReference>
<dbReference type="Proteomes" id="UP000007148">
    <property type="component" value="Unassembled WGS sequence"/>
</dbReference>
<comment type="caution">
    <text evidence="5">The sequence shown here is derived from an EMBL/GenBank/DDBJ whole genome shotgun (WGS) entry which is preliminary data.</text>
</comment>
<dbReference type="Gene3D" id="3.40.50.300">
    <property type="entry name" value="P-loop containing nucleotide triphosphate hydrolases"/>
    <property type="match status" value="1"/>
</dbReference>
<feature type="repeat" description="WD" evidence="3">
    <location>
        <begin position="785"/>
        <end position="826"/>
    </location>
</feature>
<keyword evidence="6" id="KW-1185">Reference proteome</keyword>
<dbReference type="InterPro" id="IPR027417">
    <property type="entry name" value="P-loop_NTPase"/>
</dbReference>
<dbReference type="PROSITE" id="PS00678">
    <property type="entry name" value="WD_REPEATS_1"/>
    <property type="match status" value="2"/>
</dbReference>
<dbReference type="CDD" id="cd21037">
    <property type="entry name" value="MLKL_NTD"/>
    <property type="match status" value="1"/>
</dbReference>
<sequence length="1342" mass="150175">MRIFGKKEKRKYSHFVKDGIISPRTSNLSGDDTSAGDSAQDWLVRIEGAITSLKIIKDASEGSDLLSPLKAICSGLLTLLERAKTIKRNQLAWTDVGMRAKHHLDTFERQLAQFDEGESEEVESPLFVPIRLYCGELYDILTAVSDEERVGSITSKNEKVKIRALFKKTMTAELDVESINAFAIRLDDAMNEVTLALSLFTAFKSQEVNNTLSHIDVKLESLLQRDTVSPHGVQHRRCLPGTRVAVIDEVHTWRQSKETGYRIYCLGDNAGVGKSTLANELATQWNENRLAVVRFFFSKGNAATSTASDLCLHVARVLWLEYPELKENLGDVINHLHTIATFSVAEQWDRLVVTPLSTLKQEGIVVIDALDECQTSTREDLLSCLIDTFGKDSTKLPNFKLFITTRLEEDIKAALEEDCGIKFGDMRSGGHVYMEDISKFIHERVAKINRRGVQLTSEHEGQLIRRSEGLFIFAATACASLEKSLDRLGHLDAILAPSARSSLDTLYLEVLNRALQDERATTLSNVRLVLGAIIIAPVPISVHQLAVLLPEANQTTPVEQIVRRLASVLRVSSQDGTVYFLHPTFREFLLDRKRSQHYAVSSRTIHARLGAGCLRLLLQNLRQGIARDWDVDPQQRSDILNGIAYAASFWIFHSMEFLHLQHVLDDMRHLFEEKLLEWIEVAITVSNIPWILKALTELHSAIERNLKMKRTSLRQVDLQRCQEIHSFIIRNQSVLVHSTEEIHRSCLAFVADSGFICEQYQKPKAATLPRVVLDTAPPSGSYKRLRMHKGRVSNILFGHDGTRLVSCANDGNIYVWDISTDPEIIKTYPDPEHRQVFGIGCSSDGKTLISVIEVDIADTFNAVLLWDLRTYQFLGWTYEIMDLTSMLISPCGLKLAIYKEGLPSVIRCLDIETGPGAGSTLILQHPLRQGGFQYTPDSNNLAVVQDKAIHIWRIPFESSDNPTRILCHALNTNITCMAFSTMSSTLVSAADAIYVWNWEAGELVSKSQPISPASAICISPDDATVVFGNSLLYVWDREAGLIHESPLIGREGSVSVVLFTPDGKRIVSGHSKGTILIQDPHPSPQPVAGPGHVLPVTSIAFSNDGKIAASVSEDGRLCIWDVTMGELVLDPVQLCEGELCKVQISSANDSIILALEEPYAIHMWNRHTRVHVQRKIPEIKAIGIHVLDGVPGHPWWIVLGELYNFPMRVYDLDSEAPDSSPARLLCEGTLPMNLKSPLAFMSTDEAGQYVYWSDYVWEIPSGQQCTTPPDVRWLNRRPERRCYANLHSLNNMVFSVEFDTKEDLLYPLSHDFVFSAQAGYGWKHILGGEDGRIMIVDCTHLV</sequence>
<dbReference type="Pfam" id="PF00400">
    <property type="entry name" value="WD40"/>
    <property type="match status" value="2"/>
</dbReference>
<dbReference type="Pfam" id="PF24883">
    <property type="entry name" value="NPHP3_N"/>
    <property type="match status" value="1"/>
</dbReference>
<dbReference type="EMBL" id="CAFZ01000508">
    <property type="protein sequence ID" value="CCA75730.1"/>
    <property type="molecule type" value="Genomic_DNA"/>
</dbReference>
<dbReference type="SUPFAM" id="SSF50969">
    <property type="entry name" value="YVTN repeat-like/Quinoprotein amine dehydrogenase"/>
    <property type="match status" value="1"/>
</dbReference>
<organism evidence="5 6">
    <name type="scientific">Serendipita indica (strain DSM 11827)</name>
    <name type="common">Root endophyte fungus</name>
    <name type="synonym">Piriformospora indica</name>
    <dbReference type="NCBI Taxonomy" id="1109443"/>
    <lineage>
        <taxon>Eukaryota</taxon>
        <taxon>Fungi</taxon>
        <taxon>Dikarya</taxon>
        <taxon>Basidiomycota</taxon>
        <taxon>Agaricomycotina</taxon>
        <taxon>Agaricomycetes</taxon>
        <taxon>Sebacinales</taxon>
        <taxon>Serendipitaceae</taxon>
        <taxon>Serendipita</taxon>
    </lineage>
</organism>
<proteinExistence type="predicted"/>
<dbReference type="InterPro" id="IPR001680">
    <property type="entry name" value="WD40_rpt"/>
</dbReference>
<evidence type="ECO:0000256" key="3">
    <source>
        <dbReference type="PROSITE-ProRule" id="PRU00221"/>
    </source>
</evidence>
<dbReference type="InterPro" id="IPR036322">
    <property type="entry name" value="WD40_repeat_dom_sf"/>
</dbReference>
<feature type="repeat" description="WD" evidence="3">
    <location>
        <begin position="1089"/>
        <end position="1130"/>
    </location>
</feature>
<dbReference type="eggNOG" id="KOG0271">
    <property type="taxonomic scope" value="Eukaryota"/>
</dbReference>
<dbReference type="InParanoid" id="G4TWN7"/>
<dbReference type="PANTHER" id="PTHR10039:SF17">
    <property type="entry name" value="FUNGAL STAND N-TERMINAL GOODBYE DOMAIN-CONTAINING PROTEIN-RELATED"/>
    <property type="match status" value="1"/>
</dbReference>
<name>G4TWN7_SERID</name>
<dbReference type="SUPFAM" id="SSF50978">
    <property type="entry name" value="WD40 repeat-like"/>
    <property type="match status" value="1"/>
</dbReference>
<dbReference type="Gene3D" id="2.130.10.10">
    <property type="entry name" value="YVTN repeat-like/Quinoprotein amine dehydrogenase"/>
    <property type="match status" value="2"/>
</dbReference>
<dbReference type="STRING" id="1109443.G4TWN7"/>
<evidence type="ECO:0000313" key="5">
    <source>
        <dbReference type="EMBL" id="CCA75730.1"/>
    </source>
</evidence>
<evidence type="ECO:0000256" key="1">
    <source>
        <dbReference type="ARBA" id="ARBA00022574"/>
    </source>
</evidence>
<dbReference type="PROSITE" id="PS50294">
    <property type="entry name" value="WD_REPEATS_REGION"/>
    <property type="match status" value="2"/>
</dbReference>
<dbReference type="InterPro" id="IPR015943">
    <property type="entry name" value="WD40/YVTN_repeat-like_dom_sf"/>
</dbReference>
<dbReference type="InterPro" id="IPR011044">
    <property type="entry name" value="Quino_amine_DH_bsu"/>
</dbReference>
<evidence type="ECO:0000259" key="4">
    <source>
        <dbReference type="PROSITE" id="PS50837"/>
    </source>
</evidence>
<dbReference type="SUPFAM" id="SSF52540">
    <property type="entry name" value="P-loop containing nucleoside triphosphate hydrolases"/>
    <property type="match status" value="1"/>
</dbReference>
<keyword evidence="2" id="KW-0677">Repeat</keyword>
<dbReference type="InterPro" id="IPR056884">
    <property type="entry name" value="NPHP3-like_N"/>
</dbReference>
<evidence type="ECO:0000313" key="6">
    <source>
        <dbReference type="Proteomes" id="UP000007148"/>
    </source>
</evidence>
<dbReference type="PROSITE" id="PS50837">
    <property type="entry name" value="NACHT"/>
    <property type="match status" value="1"/>
</dbReference>
<dbReference type="InterPro" id="IPR019775">
    <property type="entry name" value="WD40_repeat_CS"/>
</dbReference>
<protein>
    <recommendedName>
        <fullName evidence="4">NACHT domain-containing protein</fullName>
    </recommendedName>
</protein>
<reference evidence="5 6" key="1">
    <citation type="journal article" date="2011" name="PLoS Pathog.">
        <title>Endophytic Life Strategies Decoded by Genome and Transcriptome Analyses of the Mutualistic Root Symbiont Piriformospora indica.</title>
        <authorList>
            <person name="Zuccaro A."/>
            <person name="Lahrmann U."/>
            <person name="Guldener U."/>
            <person name="Langen G."/>
            <person name="Pfiffi S."/>
            <person name="Biedenkopf D."/>
            <person name="Wong P."/>
            <person name="Samans B."/>
            <person name="Grimm C."/>
            <person name="Basiewicz M."/>
            <person name="Murat C."/>
            <person name="Martin F."/>
            <person name="Kogel K.H."/>
        </authorList>
    </citation>
    <scope>NUCLEOTIDE SEQUENCE [LARGE SCALE GENOMIC DNA]</scope>
    <source>
        <strain evidence="5 6">DSM 11827</strain>
    </source>
</reference>
<dbReference type="OrthoDB" id="538223at2759"/>
<evidence type="ECO:0000256" key="2">
    <source>
        <dbReference type="ARBA" id="ARBA00022737"/>
    </source>
</evidence>
<dbReference type="HOGENOM" id="CLU_000288_6_3_1"/>
<dbReference type="InterPro" id="IPR058056">
    <property type="entry name" value="WH_TANC1/2"/>
</dbReference>
<keyword evidence="1 3" id="KW-0853">WD repeat</keyword>
<accession>G4TWN7</accession>
<dbReference type="PROSITE" id="PS50082">
    <property type="entry name" value="WD_REPEATS_2"/>
    <property type="match status" value="2"/>
</dbReference>
<dbReference type="InterPro" id="IPR007111">
    <property type="entry name" value="NACHT_NTPase"/>
</dbReference>
<dbReference type="InterPro" id="IPR059179">
    <property type="entry name" value="MLKL-like_MCAfunc"/>
</dbReference>
<dbReference type="PANTHER" id="PTHR10039">
    <property type="entry name" value="AMELOGENIN"/>
    <property type="match status" value="1"/>
</dbReference>
<feature type="domain" description="NACHT" evidence="4">
    <location>
        <begin position="262"/>
        <end position="406"/>
    </location>
</feature>
<dbReference type="SMART" id="SM00320">
    <property type="entry name" value="WD40"/>
    <property type="match status" value="5"/>
</dbReference>
<gene>
    <name evidence="5" type="ORF">PIIN_09720</name>
</gene>